<dbReference type="PANTHER" id="PTHR24652:SF67">
    <property type="entry name" value="LOW-DENSITY LIPOPROTEIN RECEPTOR CLASS A DOMAIN-CONTAINING PROTEIN 2"/>
    <property type="match status" value="1"/>
</dbReference>
<dbReference type="PANTHER" id="PTHR24652">
    <property type="entry name" value="LOW-DENSITY LIPOPROTEIN RECEPTOR CLASS A DOMAIN-CONTAINING PROTEIN 2"/>
    <property type="match status" value="1"/>
</dbReference>
<dbReference type="SMART" id="SM00192">
    <property type="entry name" value="LDLa"/>
    <property type="match status" value="1"/>
</dbReference>
<evidence type="ECO:0000256" key="4">
    <source>
        <dbReference type="SAM" id="SignalP"/>
    </source>
</evidence>
<dbReference type="Gene3D" id="4.10.400.10">
    <property type="entry name" value="Low-density Lipoprotein Receptor"/>
    <property type="match status" value="1"/>
</dbReference>
<keyword evidence="3" id="KW-0472">Membrane</keyword>
<dbReference type="InterPro" id="IPR035914">
    <property type="entry name" value="Sperma_CUB_dom_sf"/>
</dbReference>
<evidence type="ECO:0000256" key="2">
    <source>
        <dbReference type="PROSITE-ProRule" id="PRU00124"/>
    </source>
</evidence>
<keyword evidence="1" id="KW-1015">Disulfide bond</keyword>
<keyword evidence="6" id="KW-1185">Reference proteome</keyword>
<dbReference type="InterPro" id="IPR000859">
    <property type="entry name" value="CUB_dom"/>
</dbReference>
<keyword evidence="3" id="KW-0812">Transmembrane</keyword>
<feature type="signal peptide" evidence="4">
    <location>
        <begin position="1"/>
        <end position="28"/>
    </location>
</feature>
<feature type="chain" id="PRO_5027673780" evidence="4">
    <location>
        <begin position="29"/>
        <end position="374"/>
    </location>
</feature>
<evidence type="ECO:0000256" key="3">
    <source>
        <dbReference type="SAM" id="Phobius"/>
    </source>
</evidence>
<evidence type="ECO:0000313" key="6">
    <source>
        <dbReference type="Proteomes" id="UP000515159"/>
    </source>
</evidence>
<sequence>MVKAKRMHLELMVTLFILLSCLTLTVHSIDTVNLVDFCGQTIESKGMIVNSHKESRKYYFVTIGTDCQLTMQASSLKDKIQFQFRFFLVYSLLRMSTTTTVEPPGNIKSDARVKVAHGREWDAEDPCNAGSYVQFYDGKGRNALPLGSPLCGKSIPRPILSTGNYLTLRLVTRGQQPRVDFVGDFTSFRLGFNYSECSDEPYFHCQNGKCIPMSLVCDNKGIDNCGDGTDQSAQPPAQCKEPLSTEIPEKTLTTAAANSTTQGVRFLNMSCGSADRIFPRSPDAILQHGSLTDKRTYVSFLVLYIILGLSVGVALLFWCCWSPGWFIWRVSACRFCPCCNSFCASCNLCTRSCYCKGKNRPGKVTPQNPPSTPM</sequence>
<dbReference type="InterPro" id="IPR042333">
    <property type="entry name" value="LRAD2/Mig-13-like"/>
</dbReference>
<dbReference type="FunCoup" id="A0A6P8PQB8">
    <property type="interactions" value="19"/>
</dbReference>
<evidence type="ECO:0000313" key="7">
    <source>
        <dbReference type="RefSeq" id="XP_033777706.1"/>
    </source>
</evidence>
<dbReference type="PROSITE" id="PS50068">
    <property type="entry name" value="LDLRA_2"/>
    <property type="match status" value="1"/>
</dbReference>
<name>A0A6P8PQB8_GEOSA</name>
<dbReference type="PROSITE" id="PS01180">
    <property type="entry name" value="CUB"/>
    <property type="match status" value="1"/>
</dbReference>
<reference evidence="7" key="1">
    <citation type="submission" date="2025-08" db="UniProtKB">
        <authorList>
            <consortium name="RefSeq"/>
        </authorList>
    </citation>
    <scope>IDENTIFICATION</scope>
</reference>
<dbReference type="InterPro" id="IPR002172">
    <property type="entry name" value="LDrepeatLR_classA_rpt"/>
</dbReference>
<comment type="caution">
    <text evidence="2">Lacks conserved residue(s) required for the propagation of feature annotation.</text>
</comment>
<feature type="domain" description="CUB" evidence="5">
    <location>
        <begin position="38"/>
        <end position="188"/>
    </location>
</feature>
<dbReference type="CTD" id="401944"/>
<evidence type="ECO:0000259" key="5">
    <source>
        <dbReference type="PROSITE" id="PS01180"/>
    </source>
</evidence>
<feature type="transmembrane region" description="Helical" evidence="3">
    <location>
        <begin position="297"/>
        <end position="321"/>
    </location>
</feature>
<dbReference type="GeneID" id="117349000"/>
<dbReference type="PROSITE" id="PS51257">
    <property type="entry name" value="PROKAR_LIPOPROTEIN"/>
    <property type="match status" value="1"/>
</dbReference>
<dbReference type="InParanoid" id="A0A6P8PQB8"/>
<dbReference type="RefSeq" id="XP_033777706.1">
    <property type="nucleotide sequence ID" value="XM_033921815.1"/>
</dbReference>
<proteinExistence type="predicted"/>
<keyword evidence="3" id="KW-1133">Transmembrane helix</keyword>
<gene>
    <name evidence="7" type="primary">LDLRAD2</name>
</gene>
<keyword evidence="7" id="KW-0449">Lipoprotein</keyword>
<protein>
    <submittedName>
        <fullName evidence="7">Low-density lipoprotein receptor class A domain-containing protein 2 isoform X1</fullName>
    </submittedName>
</protein>
<dbReference type="OrthoDB" id="6514358at2759"/>
<dbReference type="SUPFAM" id="SSF57424">
    <property type="entry name" value="LDL receptor-like module"/>
    <property type="match status" value="1"/>
</dbReference>
<evidence type="ECO:0000256" key="1">
    <source>
        <dbReference type="ARBA" id="ARBA00023157"/>
    </source>
</evidence>
<keyword evidence="7" id="KW-0675">Receptor</keyword>
<dbReference type="InterPro" id="IPR036055">
    <property type="entry name" value="LDL_receptor-like_sf"/>
</dbReference>
<keyword evidence="4" id="KW-0732">Signal</keyword>
<dbReference type="AlphaFoldDB" id="A0A6P8PQB8"/>
<organism evidence="6 7">
    <name type="scientific">Geotrypetes seraphini</name>
    <name type="common">Gaboon caecilian</name>
    <name type="synonym">Caecilia seraphini</name>
    <dbReference type="NCBI Taxonomy" id="260995"/>
    <lineage>
        <taxon>Eukaryota</taxon>
        <taxon>Metazoa</taxon>
        <taxon>Chordata</taxon>
        <taxon>Craniata</taxon>
        <taxon>Vertebrata</taxon>
        <taxon>Euteleostomi</taxon>
        <taxon>Amphibia</taxon>
        <taxon>Gymnophiona</taxon>
        <taxon>Geotrypetes</taxon>
    </lineage>
</organism>
<dbReference type="KEGG" id="gsh:117349000"/>
<dbReference type="SUPFAM" id="SSF49854">
    <property type="entry name" value="Spermadhesin, CUB domain"/>
    <property type="match status" value="1"/>
</dbReference>
<dbReference type="Proteomes" id="UP000515159">
    <property type="component" value="Chromosome 15"/>
</dbReference>
<dbReference type="CDD" id="cd00112">
    <property type="entry name" value="LDLa"/>
    <property type="match status" value="1"/>
</dbReference>
<accession>A0A6P8PQB8</accession>
<dbReference type="Gene3D" id="2.60.120.290">
    <property type="entry name" value="Spermadhesin, CUB domain"/>
    <property type="match status" value="1"/>
</dbReference>